<evidence type="ECO:0000256" key="5">
    <source>
        <dbReference type="ARBA" id="ARBA00023163"/>
    </source>
</evidence>
<evidence type="ECO:0000256" key="1">
    <source>
        <dbReference type="ARBA" id="ARBA00004123"/>
    </source>
</evidence>
<proteinExistence type="inferred from homology"/>
<keyword evidence="5" id="KW-0804">Transcription</keyword>
<evidence type="ECO:0000256" key="6">
    <source>
        <dbReference type="ARBA" id="ARBA00023230"/>
    </source>
</evidence>
<dbReference type="Pfam" id="PF07716">
    <property type="entry name" value="bZIP_2"/>
    <property type="match status" value="1"/>
</dbReference>
<dbReference type="PROSITE" id="PS50217">
    <property type="entry name" value="BZIP"/>
    <property type="match status" value="1"/>
</dbReference>
<feature type="compositionally biased region" description="Low complexity" evidence="8">
    <location>
        <begin position="278"/>
        <end position="291"/>
    </location>
</feature>
<feature type="compositionally biased region" description="Polar residues" evidence="8">
    <location>
        <begin position="23"/>
        <end position="33"/>
    </location>
</feature>
<feature type="domain" description="BZIP" evidence="9">
    <location>
        <begin position="72"/>
        <end position="116"/>
    </location>
</feature>
<evidence type="ECO:0000256" key="2">
    <source>
        <dbReference type="ARBA" id="ARBA00007163"/>
    </source>
</evidence>
<feature type="region of interest" description="Disordered" evidence="8">
    <location>
        <begin position="1"/>
        <end position="97"/>
    </location>
</feature>
<dbReference type="GO" id="GO:0045944">
    <property type="term" value="P:positive regulation of transcription by RNA polymerase II"/>
    <property type="evidence" value="ECO:0007669"/>
    <property type="project" value="InterPro"/>
</dbReference>
<evidence type="ECO:0000256" key="7">
    <source>
        <dbReference type="ARBA" id="ARBA00023242"/>
    </source>
</evidence>
<dbReference type="GO" id="GO:0000981">
    <property type="term" value="F:DNA-binding transcription factor activity, RNA polymerase II-specific"/>
    <property type="evidence" value="ECO:0007669"/>
    <property type="project" value="InterPro"/>
</dbReference>
<reference evidence="10 11" key="1">
    <citation type="submission" date="2023-08" db="EMBL/GenBank/DDBJ databases">
        <title>Black Yeasts Isolated from many extreme environments.</title>
        <authorList>
            <person name="Coleine C."/>
            <person name="Stajich J.E."/>
            <person name="Selbmann L."/>
        </authorList>
    </citation>
    <scope>NUCLEOTIDE SEQUENCE [LARGE SCALE GENOMIC DNA]</scope>
    <source>
        <strain evidence="10 11">CCFEE 5910</strain>
    </source>
</reference>
<feature type="region of interest" description="Disordered" evidence="8">
    <location>
        <begin position="273"/>
        <end position="307"/>
    </location>
</feature>
<gene>
    <name evidence="10" type="primary">HAC1</name>
    <name evidence="10" type="ORF">LTR05_007785</name>
</gene>
<evidence type="ECO:0000313" key="10">
    <source>
        <dbReference type="EMBL" id="KAK5081652.1"/>
    </source>
</evidence>
<dbReference type="InterPro" id="IPR046347">
    <property type="entry name" value="bZIP_sf"/>
</dbReference>
<feature type="compositionally biased region" description="Basic and acidic residues" evidence="8">
    <location>
        <begin position="66"/>
        <end position="90"/>
    </location>
</feature>
<keyword evidence="6" id="KW-0834">Unfolded protein response</keyword>
<organism evidence="10 11">
    <name type="scientific">Lithohypha guttulata</name>
    <dbReference type="NCBI Taxonomy" id="1690604"/>
    <lineage>
        <taxon>Eukaryota</taxon>
        <taxon>Fungi</taxon>
        <taxon>Dikarya</taxon>
        <taxon>Ascomycota</taxon>
        <taxon>Pezizomycotina</taxon>
        <taxon>Eurotiomycetes</taxon>
        <taxon>Chaetothyriomycetidae</taxon>
        <taxon>Chaetothyriales</taxon>
        <taxon>Trichomeriaceae</taxon>
        <taxon>Lithohypha</taxon>
    </lineage>
</organism>
<dbReference type="PANTHER" id="PTHR46714">
    <property type="entry name" value="TRANSCRIPTIONAL ACTIVATOR HAC1"/>
    <property type="match status" value="1"/>
</dbReference>
<keyword evidence="11" id="KW-1185">Reference proteome</keyword>
<evidence type="ECO:0000256" key="4">
    <source>
        <dbReference type="ARBA" id="ARBA00023125"/>
    </source>
</evidence>
<evidence type="ECO:0000256" key="3">
    <source>
        <dbReference type="ARBA" id="ARBA00023015"/>
    </source>
</evidence>
<dbReference type="AlphaFoldDB" id="A0AAN7SVA5"/>
<dbReference type="InterPro" id="IPR044280">
    <property type="entry name" value="Hac1/HY5"/>
</dbReference>
<dbReference type="Proteomes" id="UP001309876">
    <property type="component" value="Unassembled WGS sequence"/>
</dbReference>
<dbReference type="SMART" id="SM00338">
    <property type="entry name" value="BRLZ"/>
    <property type="match status" value="1"/>
</dbReference>
<dbReference type="Gene3D" id="1.20.5.170">
    <property type="match status" value="1"/>
</dbReference>
<dbReference type="GO" id="GO:0005634">
    <property type="term" value="C:nucleus"/>
    <property type="evidence" value="ECO:0007669"/>
    <property type="project" value="UniProtKB-SubCell"/>
</dbReference>
<dbReference type="PROSITE" id="PS00036">
    <property type="entry name" value="BZIP_BASIC"/>
    <property type="match status" value="1"/>
</dbReference>
<sequence>MDSYVDAAFLRQDSPFEEYPTPAASSDAETTVDSDLKPEPQKKKRKAWGQPVPEIVPILPPRKRAKTAEEKEQRKNERILRNRRAADKSRQRQKAAQAGLEQQNIDLLAENAQLKQLLQAHGLLDTFHFTAPSPSVDLSVKLEPEVPNTPVLSQPTPSSISEQDTPYLAPQLDMGQLTLSSATLPESAGFGEEASIIGTEFFGEYTFDPHSLPNSCDDILNSLNFNALVDPPSLPDFGAGIGNDYLTAGTDCPEQLSAATYFDFGAFDADTTSDFPNQTSQSTSGLQSQFSASLDDGRRQGFAAEID</sequence>
<dbReference type="GO" id="GO:0006986">
    <property type="term" value="P:response to unfolded protein"/>
    <property type="evidence" value="ECO:0007669"/>
    <property type="project" value="UniProtKB-KW"/>
</dbReference>
<dbReference type="PANTHER" id="PTHR46714:SF6">
    <property type="entry name" value="TRANSCRIPTIONAL ACTIVATOR HAC1"/>
    <property type="match status" value="1"/>
</dbReference>
<evidence type="ECO:0000256" key="8">
    <source>
        <dbReference type="SAM" id="MobiDB-lite"/>
    </source>
</evidence>
<comment type="caution">
    <text evidence="10">The sequence shown here is derived from an EMBL/GenBank/DDBJ whole genome shotgun (WGS) entry which is preliminary data.</text>
</comment>
<comment type="similarity">
    <text evidence="2">Belongs to the bZIP family.</text>
</comment>
<dbReference type="EMBL" id="JAVRRJ010000009">
    <property type="protein sequence ID" value="KAK5081652.1"/>
    <property type="molecule type" value="Genomic_DNA"/>
</dbReference>
<accession>A0AAN7SVA5</accession>
<dbReference type="SUPFAM" id="SSF57959">
    <property type="entry name" value="Leucine zipper domain"/>
    <property type="match status" value="1"/>
</dbReference>
<evidence type="ECO:0000313" key="11">
    <source>
        <dbReference type="Proteomes" id="UP001309876"/>
    </source>
</evidence>
<protein>
    <submittedName>
        <fullName evidence="10">Transcription factor that binds to CRE motif</fullName>
    </submittedName>
</protein>
<keyword evidence="3" id="KW-0805">Transcription regulation</keyword>
<name>A0AAN7SVA5_9EURO</name>
<keyword evidence="4" id="KW-0238">DNA-binding</keyword>
<dbReference type="CDD" id="cd14686">
    <property type="entry name" value="bZIP"/>
    <property type="match status" value="1"/>
</dbReference>
<dbReference type="GO" id="GO:0003677">
    <property type="term" value="F:DNA binding"/>
    <property type="evidence" value="ECO:0007669"/>
    <property type="project" value="UniProtKB-KW"/>
</dbReference>
<dbReference type="InterPro" id="IPR004827">
    <property type="entry name" value="bZIP"/>
</dbReference>
<comment type="subcellular location">
    <subcellularLocation>
        <location evidence="1">Nucleus</location>
    </subcellularLocation>
</comment>
<evidence type="ECO:0000259" key="9">
    <source>
        <dbReference type="PROSITE" id="PS50217"/>
    </source>
</evidence>
<keyword evidence="7" id="KW-0539">Nucleus</keyword>